<feature type="region of interest" description="Disordered" evidence="1">
    <location>
        <begin position="1"/>
        <end position="54"/>
    </location>
</feature>
<feature type="non-terminal residue" evidence="2">
    <location>
        <position position="1"/>
    </location>
</feature>
<dbReference type="EMBL" id="ADBV01009246">
    <property type="protein sequence ID" value="EJW76316.1"/>
    <property type="molecule type" value="Genomic_DNA"/>
</dbReference>
<feature type="compositionally biased region" description="Polar residues" evidence="1">
    <location>
        <begin position="1"/>
        <end position="18"/>
    </location>
</feature>
<evidence type="ECO:0000313" key="3">
    <source>
        <dbReference type="Proteomes" id="UP000004810"/>
    </source>
</evidence>
<dbReference type="AlphaFoldDB" id="J9E257"/>
<name>J9E257_WUCBA</name>
<accession>J9E257</accession>
<gene>
    <name evidence="2" type="ORF">WUBG_12775</name>
</gene>
<dbReference type="Proteomes" id="UP000004810">
    <property type="component" value="Unassembled WGS sequence"/>
</dbReference>
<comment type="caution">
    <text evidence="2">The sequence shown here is derived from an EMBL/GenBank/DDBJ whole genome shotgun (WGS) entry which is preliminary data.</text>
</comment>
<feature type="compositionally biased region" description="Basic and acidic residues" evidence="1">
    <location>
        <begin position="29"/>
        <end position="54"/>
    </location>
</feature>
<protein>
    <submittedName>
        <fullName evidence="2">Uncharacterized protein</fullName>
    </submittedName>
</protein>
<feature type="non-terminal residue" evidence="2">
    <location>
        <position position="54"/>
    </location>
</feature>
<proteinExistence type="predicted"/>
<reference evidence="3" key="1">
    <citation type="submission" date="2012-08" db="EMBL/GenBank/DDBJ databases">
        <title>The Genome Sequence of Wuchereria bancrofti.</title>
        <authorList>
            <person name="Nutman T.B."/>
            <person name="Fink D.L."/>
            <person name="Russ C."/>
            <person name="Young S."/>
            <person name="Zeng Q."/>
            <person name="Koehrsen M."/>
            <person name="Alvarado L."/>
            <person name="Berlin A."/>
            <person name="Chapman S.B."/>
            <person name="Chen Z."/>
            <person name="Freedman E."/>
            <person name="Gellesch M."/>
            <person name="Goldberg J."/>
            <person name="Griggs A."/>
            <person name="Gujja S."/>
            <person name="Heilman E.R."/>
            <person name="Heiman D."/>
            <person name="Hepburn T."/>
            <person name="Howarth C."/>
            <person name="Jen D."/>
            <person name="Larson L."/>
            <person name="Lewis B."/>
            <person name="Mehta T."/>
            <person name="Park D."/>
            <person name="Pearson M."/>
            <person name="Roberts A."/>
            <person name="Saif S."/>
            <person name="Shea T."/>
            <person name="Shenoy N."/>
            <person name="Sisk P."/>
            <person name="Stolte C."/>
            <person name="Sykes S."/>
            <person name="Walk T."/>
            <person name="White J."/>
            <person name="Yandava C."/>
            <person name="Haas B."/>
            <person name="Henn M.R."/>
            <person name="Nusbaum C."/>
            <person name="Birren B."/>
        </authorList>
    </citation>
    <scope>NUCLEOTIDE SEQUENCE [LARGE SCALE GENOMIC DNA]</scope>
    <source>
        <strain evidence="3">NA</strain>
    </source>
</reference>
<organism evidence="2 3">
    <name type="scientific">Wuchereria bancrofti</name>
    <dbReference type="NCBI Taxonomy" id="6293"/>
    <lineage>
        <taxon>Eukaryota</taxon>
        <taxon>Metazoa</taxon>
        <taxon>Ecdysozoa</taxon>
        <taxon>Nematoda</taxon>
        <taxon>Chromadorea</taxon>
        <taxon>Rhabditida</taxon>
        <taxon>Spirurina</taxon>
        <taxon>Spiruromorpha</taxon>
        <taxon>Filarioidea</taxon>
        <taxon>Onchocercidae</taxon>
        <taxon>Wuchereria</taxon>
    </lineage>
</organism>
<evidence type="ECO:0000256" key="1">
    <source>
        <dbReference type="SAM" id="MobiDB-lite"/>
    </source>
</evidence>
<evidence type="ECO:0000313" key="2">
    <source>
        <dbReference type="EMBL" id="EJW76316.1"/>
    </source>
</evidence>
<sequence length="54" mass="6196">YHSTVTNGEPISTKNGFNNPLYRKSARVATKDRLTGKDNKFERLANKEQSDRLQ</sequence>